<reference evidence="1 2" key="1">
    <citation type="submission" date="2019-08" db="EMBL/GenBank/DDBJ databases">
        <authorList>
            <person name="Peeters C."/>
        </authorList>
    </citation>
    <scope>NUCLEOTIDE SEQUENCE [LARGE SCALE GENOMIC DNA]</scope>
    <source>
        <strain evidence="1 2">LMG 31014</strain>
    </source>
</reference>
<accession>A0ABY6VLF8</accession>
<dbReference type="RefSeq" id="WP_174976323.1">
    <property type="nucleotide sequence ID" value="NZ_CABPSG010000001.1"/>
</dbReference>
<dbReference type="EMBL" id="CABPSG010000001">
    <property type="protein sequence ID" value="VVD61674.1"/>
    <property type="molecule type" value="Genomic_DNA"/>
</dbReference>
<keyword evidence="2" id="KW-1185">Reference proteome</keyword>
<evidence type="ECO:0000313" key="1">
    <source>
        <dbReference type="EMBL" id="VVD61674.1"/>
    </source>
</evidence>
<organism evidence="1 2">
    <name type="scientific">Pandoraea soli</name>
    <dbReference type="NCBI Taxonomy" id="2508293"/>
    <lineage>
        <taxon>Bacteria</taxon>
        <taxon>Pseudomonadati</taxon>
        <taxon>Pseudomonadota</taxon>
        <taxon>Betaproteobacteria</taxon>
        <taxon>Burkholderiales</taxon>
        <taxon>Burkholderiaceae</taxon>
        <taxon>Pandoraea</taxon>
    </lineage>
</organism>
<gene>
    <name evidence="1" type="ORF">PSO31014_00132</name>
</gene>
<proteinExistence type="predicted"/>
<name>A0ABY6VLF8_9BURK</name>
<protein>
    <submittedName>
        <fullName evidence="1">Uncharacterized protein</fullName>
    </submittedName>
</protein>
<dbReference type="Proteomes" id="UP000405357">
    <property type="component" value="Unassembled WGS sequence"/>
</dbReference>
<comment type="caution">
    <text evidence="1">The sequence shown here is derived from an EMBL/GenBank/DDBJ whole genome shotgun (WGS) entry which is preliminary data.</text>
</comment>
<sequence length="79" mass="8765">MLDNANRAQSLLKTHADGENHMSVVDDLRSYGQVAKAHADGIGKLTPALEARYNSMSDVQKHNADLIFRKEGHQVGHKR</sequence>
<evidence type="ECO:0000313" key="2">
    <source>
        <dbReference type="Proteomes" id="UP000405357"/>
    </source>
</evidence>